<evidence type="ECO:0008006" key="4">
    <source>
        <dbReference type="Google" id="ProtNLM"/>
    </source>
</evidence>
<protein>
    <recommendedName>
        <fullName evidence="4">Phosphate ABC transporter substrate-binding protein</fullName>
    </recommendedName>
</protein>
<accession>A0A923HH23</accession>
<organism evidence="2 3">
    <name type="scientific">Undibacterium jejuense</name>
    <dbReference type="NCBI Taxonomy" id="1344949"/>
    <lineage>
        <taxon>Bacteria</taxon>
        <taxon>Pseudomonadati</taxon>
        <taxon>Pseudomonadota</taxon>
        <taxon>Betaproteobacteria</taxon>
        <taxon>Burkholderiales</taxon>
        <taxon>Oxalobacteraceae</taxon>
        <taxon>Undibacterium</taxon>
    </lineage>
</organism>
<comment type="caution">
    <text evidence="2">The sequence shown here is derived from an EMBL/GenBank/DDBJ whole genome shotgun (WGS) entry which is preliminary data.</text>
</comment>
<keyword evidence="3" id="KW-1185">Reference proteome</keyword>
<proteinExistence type="predicted"/>
<gene>
    <name evidence="2" type="ORF">H8K32_09235</name>
</gene>
<evidence type="ECO:0000256" key="1">
    <source>
        <dbReference type="SAM" id="SignalP"/>
    </source>
</evidence>
<dbReference type="Gene3D" id="3.40.190.10">
    <property type="entry name" value="Periplasmic binding protein-like II"/>
    <property type="match status" value="1"/>
</dbReference>
<sequence>MKTRLLVLLTLTLTALPSLGEIVVITNPANPATRMLPDQVAQFYLGSSTIFTPLDHAKDSSLHKEFYEKVIKKTPAQVEAIWAKASFSGKGSAPKEFANDAAIKKAVAAEPTSLAYIDKASVDSSVKVLLTIP</sequence>
<evidence type="ECO:0000313" key="3">
    <source>
        <dbReference type="Proteomes" id="UP000634011"/>
    </source>
</evidence>
<dbReference type="Proteomes" id="UP000634011">
    <property type="component" value="Unassembled WGS sequence"/>
</dbReference>
<dbReference type="AlphaFoldDB" id="A0A923HH23"/>
<dbReference type="SUPFAM" id="SSF53850">
    <property type="entry name" value="Periplasmic binding protein-like II"/>
    <property type="match status" value="1"/>
</dbReference>
<feature type="chain" id="PRO_5037550011" description="Phosphate ABC transporter substrate-binding protein" evidence="1">
    <location>
        <begin position="21"/>
        <end position="133"/>
    </location>
</feature>
<feature type="signal peptide" evidence="1">
    <location>
        <begin position="1"/>
        <end position="20"/>
    </location>
</feature>
<keyword evidence="1" id="KW-0732">Signal</keyword>
<reference evidence="2" key="1">
    <citation type="submission" date="2020-08" db="EMBL/GenBank/DDBJ databases">
        <title>Novel species isolated from subtropical streams in China.</title>
        <authorList>
            <person name="Lu H."/>
        </authorList>
    </citation>
    <scope>NUCLEOTIDE SEQUENCE</scope>
    <source>
        <strain evidence="2">KACC 12607</strain>
    </source>
</reference>
<name>A0A923HH23_9BURK</name>
<dbReference type="EMBL" id="JACOFV010000007">
    <property type="protein sequence ID" value="MBC3862278.1"/>
    <property type="molecule type" value="Genomic_DNA"/>
</dbReference>
<evidence type="ECO:0000313" key="2">
    <source>
        <dbReference type="EMBL" id="MBC3862278.1"/>
    </source>
</evidence>